<evidence type="ECO:0000313" key="10">
    <source>
        <dbReference type="Proteomes" id="UP000230707"/>
    </source>
</evidence>
<dbReference type="GO" id="GO:0015087">
    <property type="term" value="F:cobalt ion transmembrane transporter activity"/>
    <property type="evidence" value="ECO:0007669"/>
    <property type="project" value="TreeGrafter"/>
</dbReference>
<keyword evidence="3" id="KW-0813">Transport</keyword>
<dbReference type="Gene3D" id="3.30.460.20">
    <property type="entry name" value="CorA soluble domain-like"/>
    <property type="match status" value="1"/>
</dbReference>
<protein>
    <recommendedName>
        <fullName evidence="11">Magnesium transporter</fullName>
    </recommendedName>
</protein>
<evidence type="ECO:0000313" key="9">
    <source>
        <dbReference type="EMBL" id="PIR08760.1"/>
    </source>
</evidence>
<comment type="subcellular location">
    <subcellularLocation>
        <location evidence="1">Cell membrane</location>
        <topology evidence="1">Multi-pass membrane protein</topology>
    </subcellularLocation>
</comment>
<sequence length="341" mass="40066">MNTHKDFFHFVSHTPPLLKMSRIIHPGPIIEGKKKERHIHKIHHMDNQLIVLNNPGKKDILYLKKKYNFHPIHLEDVSSTLQRPKIDIEENYIFLVLHFPHFNHETHKIESNELDLFLTKNDVIAVKHHPFLPFDEMVKNLCNKKKERVEFFEKGAGFLLYRLIDNLVDSIFPLLDQIDKGLELIDKEVYTKSPKNVVENLSFLRRNVIVFQTFIRPEMNAFLTINEIHHPLMDKELKTYFTNITDHLKKIWDRLEDINELSGNLSSNFESYVSYKTNETIKVLTVFSVILLPLTLLSGIYGMNLANLPLADHPLAIFIIGLFMFSIVTSMLIFFKIKNWI</sequence>
<dbReference type="GO" id="GO:0050897">
    <property type="term" value="F:cobalt ion binding"/>
    <property type="evidence" value="ECO:0007669"/>
    <property type="project" value="TreeGrafter"/>
</dbReference>
<feature type="transmembrane region" description="Helical" evidence="8">
    <location>
        <begin position="315"/>
        <end position="335"/>
    </location>
</feature>
<gene>
    <name evidence="9" type="ORF">COV53_01365</name>
</gene>
<dbReference type="PANTHER" id="PTHR46494">
    <property type="entry name" value="CORA FAMILY METAL ION TRANSPORTER (EUROFUNG)"/>
    <property type="match status" value="1"/>
</dbReference>
<dbReference type="EMBL" id="PCWS01000027">
    <property type="protein sequence ID" value="PIR08760.1"/>
    <property type="molecule type" value="Genomic_DNA"/>
</dbReference>
<keyword evidence="7 8" id="KW-0472">Membrane</keyword>
<evidence type="ECO:0000256" key="1">
    <source>
        <dbReference type="ARBA" id="ARBA00004651"/>
    </source>
</evidence>
<dbReference type="SUPFAM" id="SSF144083">
    <property type="entry name" value="Magnesium transport protein CorA, transmembrane region"/>
    <property type="match status" value="1"/>
</dbReference>
<dbReference type="InterPro" id="IPR045861">
    <property type="entry name" value="CorA_cytoplasmic_dom"/>
</dbReference>
<comment type="similarity">
    <text evidence="2">Belongs to the CorA metal ion transporter (MIT) (TC 1.A.35) family.</text>
</comment>
<proteinExistence type="inferred from homology"/>
<evidence type="ECO:0000256" key="6">
    <source>
        <dbReference type="ARBA" id="ARBA00022989"/>
    </source>
</evidence>
<dbReference type="Proteomes" id="UP000230707">
    <property type="component" value="Unassembled WGS sequence"/>
</dbReference>
<dbReference type="InterPro" id="IPR002523">
    <property type="entry name" value="MgTranspt_CorA/ZnTranspt_ZntB"/>
</dbReference>
<evidence type="ECO:0000256" key="7">
    <source>
        <dbReference type="ARBA" id="ARBA00023136"/>
    </source>
</evidence>
<evidence type="ECO:0000256" key="3">
    <source>
        <dbReference type="ARBA" id="ARBA00022448"/>
    </source>
</evidence>
<dbReference type="AlphaFoldDB" id="A0A2H0NIQ5"/>
<dbReference type="GO" id="GO:0005886">
    <property type="term" value="C:plasma membrane"/>
    <property type="evidence" value="ECO:0007669"/>
    <property type="project" value="UniProtKB-SubCell"/>
</dbReference>
<organism evidence="9 10">
    <name type="scientific">Candidatus Gottesmanbacteria bacterium CG11_big_fil_rev_8_21_14_0_20_37_11</name>
    <dbReference type="NCBI Taxonomy" id="1974575"/>
    <lineage>
        <taxon>Bacteria</taxon>
        <taxon>Candidatus Gottesmaniibacteriota</taxon>
    </lineage>
</organism>
<name>A0A2H0NIQ5_9BACT</name>
<evidence type="ECO:0000256" key="5">
    <source>
        <dbReference type="ARBA" id="ARBA00022692"/>
    </source>
</evidence>
<evidence type="ECO:0000256" key="4">
    <source>
        <dbReference type="ARBA" id="ARBA00022475"/>
    </source>
</evidence>
<dbReference type="GO" id="GO:0000287">
    <property type="term" value="F:magnesium ion binding"/>
    <property type="evidence" value="ECO:0007669"/>
    <property type="project" value="TreeGrafter"/>
</dbReference>
<reference evidence="9 10" key="1">
    <citation type="submission" date="2017-09" db="EMBL/GenBank/DDBJ databases">
        <title>Depth-based differentiation of microbial function through sediment-hosted aquifers and enrichment of novel symbionts in the deep terrestrial subsurface.</title>
        <authorList>
            <person name="Probst A.J."/>
            <person name="Ladd B."/>
            <person name="Jarett J.K."/>
            <person name="Geller-Mcgrath D.E."/>
            <person name="Sieber C.M."/>
            <person name="Emerson J.B."/>
            <person name="Anantharaman K."/>
            <person name="Thomas B.C."/>
            <person name="Malmstrom R."/>
            <person name="Stieglmeier M."/>
            <person name="Klingl A."/>
            <person name="Woyke T."/>
            <person name="Ryan C.M."/>
            <person name="Banfield J.F."/>
        </authorList>
    </citation>
    <scope>NUCLEOTIDE SEQUENCE [LARGE SCALE GENOMIC DNA]</scope>
    <source>
        <strain evidence="9">CG11_big_fil_rev_8_21_14_0_20_37_11</strain>
    </source>
</reference>
<accession>A0A2H0NIQ5</accession>
<keyword evidence="4" id="KW-1003">Cell membrane</keyword>
<keyword evidence="5 8" id="KW-0812">Transmembrane</keyword>
<dbReference type="GO" id="GO:0015095">
    <property type="term" value="F:magnesium ion transmembrane transporter activity"/>
    <property type="evidence" value="ECO:0007669"/>
    <property type="project" value="TreeGrafter"/>
</dbReference>
<dbReference type="Gene3D" id="1.20.58.340">
    <property type="entry name" value="Magnesium transport protein CorA, transmembrane region"/>
    <property type="match status" value="2"/>
</dbReference>
<dbReference type="InterPro" id="IPR045863">
    <property type="entry name" value="CorA_TM1_TM2"/>
</dbReference>
<evidence type="ECO:0000256" key="2">
    <source>
        <dbReference type="ARBA" id="ARBA00009765"/>
    </source>
</evidence>
<dbReference type="PANTHER" id="PTHR46494:SF1">
    <property type="entry name" value="CORA FAMILY METAL ION TRANSPORTER (EUROFUNG)"/>
    <property type="match status" value="1"/>
</dbReference>
<dbReference type="CDD" id="cd12822">
    <property type="entry name" value="TmCorA-like"/>
    <property type="match status" value="1"/>
</dbReference>
<keyword evidence="6 8" id="KW-1133">Transmembrane helix</keyword>
<evidence type="ECO:0008006" key="11">
    <source>
        <dbReference type="Google" id="ProtNLM"/>
    </source>
</evidence>
<dbReference type="SUPFAM" id="SSF143865">
    <property type="entry name" value="CorA soluble domain-like"/>
    <property type="match status" value="1"/>
</dbReference>
<dbReference type="Pfam" id="PF01544">
    <property type="entry name" value="CorA"/>
    <property type="match status" value="1"/>
</dbReference>
<feature type="transmembrane region" description="Helical" evidence="8">
    <location>
        <begin position="283"/>
        <end position="303"/>
    </location>
</feature>
<comment type="caution">
    <text evidence="9">The sequence shown here is derived from an EMBL/GenBank/DDBJ whole genome shotgun (WGS) entry which is preliminary data.</text>
</comment>
<evidence type="ECO:0000256" key="8">
    <source>
        <dbReference type="SAM" id="Phobius"/>
    </source>
</evidence>